<dbReference type="STRING" id="3469.A0A4Y7I710"/>
<reference evidence="1 2" key="1">
    <citation type="journal article" date="2018" name="Science">
        <title>The opium poppy genome and morphinan production.</title>
        <authorList>
            <person name="Guo L."/>
            <person name="Winzer T."/>
            <person name="Yang X."/>
            <person name="Li Y."/>
            <person name="Ning Z."/>
            <person name="He Z."/>
            <person name="Teodor R."/>
            <person name="Lu Y."/>
            <person name="Bowser T.A."/>
            <person name="Graham I.A."/>
            <person name="Ye K."/>
        </authorList>
    </citation>
    <scope>NUCLEOTIDE SEQUENCE [LARGE SCALE GENOMIC DNA]</scope>
    <source>
        <strain evidence="2">cv. HN1</strain>
        <tissue evidence="1">Leaves</tissue>
    </source>
</reference>
<evidence type="ECO:0000313" key="1">
    <source>
        <dbReference type="EMBL" id="RZC43846.1"/>
    </source>
</evidence>
<proteinExistence type="predicted"/>
<keyword evidence="2" id="KW-1185">Reference proteome</keyword>
<dbReference type="Gramene" id="RZC43846">
    <property type="protein sequence ID" value="RZC43846"/>
    <property type="gene ID" value="C5167_036796"/>
</dbReference>
<organism evidence="1 2">
    <name type="scientific">Papaver somniferum</name>
    <name type="common">Opium poppy</name>
    <dbReference type="NCBI Taxonomy" id="3469"/>
    <lineage>
        <taxon>Eukaryota</taxon>
        <taxon>Viridiplantae</taxon>
        <taxon>Streptophyta</taxon>
        <taxon>Embryophyta</taxon>
        <taxon>Tracheophyta</taxon>
        <taxon>Spermatophyta</taxon>
        <taxon>Magnoliopsida</taxon>
        <taxon>Ranunculales</taxon>
        <taxon>Papaveraceae</taxon>
        <taxon>Papaveroideae</taxon>
        <taxon>Papaver</taxon>
    </lineage>
</organism>
<protein>
    <submittedName>
        <fullName evidence="1">Uncharacterized protein</fullName>
    </submittedName>
</protein>
<evidence type="ECO:0000313" key="2">
    <source>
        <dbReference type="Proteomes" id="UP000316621"/>
    </source>
</evidence>
<dbReference type="Proteomes" id="UP000316621">
    <property type="component" value="Chromosome 1"/>
</dbReference>
<sequence length="49" mass="5285">MLIKSVKLYDANANVLKGEFMHGGPVSDCCFRDDSSGFSAGGDDIAWRC</sequence>
<gene>
    <name evidence="1" type="ORF">C5167_036796</name>
</gene>
<accession>A0A4Y7I710</accession>
<dbReference type="AlphaFoldDB" id="A0A4Y7I710"/>
<name>A0A4Y7I710_PAPSO</name>
<dbReference type="EMBL" id="CM010715">
    <property type="protein sequence ID" value="RZC43846.1"/>
    <property type="molecule type" value="Genomic_DNA"/>
</dbReference>